<dbReference type="AlphaFoldDB" id="A0A3P1C2P0"/>
<accession>A0A3P1C2P0</accession>
<reference evidence="2 3" key="1">
    <citation type="submission" date="2018-11" db="EMBL/GenBank/DDBJ databases">
        <authorList>
            <person name="Zhou Z."/>
            <person name="Wang G."/>
        </authorList>
    </citation>
    <scope>NUCLEOTIDE SEQUENCE [LARGE SCALE GENOMIC DNA]</scope>
    <source>
        <strain evidence="2 3">KCTC52004</strain>
    </source>
</reference>
<proteinExistence type="predicted"/>
<feature type="signal peptide" evidence="1">
    <location>
        <begin position="1"/>
        <end position="23"/>
    </location>
</feature>
<keyword evidence="3" id="KW-1185">Reference proteome</keyword>
<evidence type="ECO:0000313" key="2">
    <source>
        <dbReference type="EMBL" id="RRB07366.1"/>
    </source>
</evidence>
<dbReference type="EMBL" id="RQJO01000007">
    <property type="protein sequence ID" value="RRB07366.1"/>
    <property type="molecule type" value="Genomic_DNA"/>
</dbReference>
<comment type="caution">
    <text evidence="2">The sequence shown here is derived from an EMBL/GenBank/DDBJ whole genome shotgun (WGS) entry which is preliminary data.</text>
</comment>
<evidence type="ECO:0000256" key="1">
    <source>
        <dbReference type="SAM" id="SignalP"/>
    </source>
</evidence>
<name>A0A3P1C2P0_9BACT</name>
<organism evidence="2 3">
    <name type="scientific">Larkinella rosea</name>
    <dbReference type="NCBI Taxonomy" id="2025312"/>
    <lineage>
        <taxon>Bacteria</taxon>
        <taxon>Pseudomonadati</taxon>
        <taxon>Bacteroidota</taxon>
        <taxon>Cytophagia</taxon>
        <taxon>Cytophagales</taxon>
        <taxon>Spirosomataceae</taxon>
        <taxon>Larkinella</taxon>
    </lineage>
</organism>
<sequence>MRSLVIKPLFWLLGLLTYTASFAQQRNQFAGLSAGVMPFQIKDHFHSPYTYRGTGLGLQVMYGQQRIKTLWQLEADYFQANPQSVVSRKAATQMIDAAFNYQWKLLPTLKVENRFQLFAGIGLRFSGNSTNYSPDIEVATNQATAALSLGASAKATYQFSKTHGLELQAFASVISAVYRPHYSYYGKEQFAASWLGRNPITDVQLTYYYQFSRRFQAIARYQLSYFNYDQPRQVVWLRQSLNAGIRRTF</sequence>
<dbReference type="Proteomes" id="UP000271925">
    <property type="component" value="Unassembled WGS sequence"/>
</dbReference>
<evidence type="ECO:0000313" key="3">
    <source>
        <dbReference type="Proteomes" id="UP000271925"/>
    </source>
</evidence>
<dbReference type="RefSeq" id="WP_124872260.1">
    <property type="nucleotide sequence ID" value="NZ_RQJO01000007.1"/>
</dbReference>
<evidence type="ECO:0008006" key="4">
    <source>
        <dbReference type="Google" id="ProtNLM"/>
    </source>
</evidence>
<protein>
    <recommendedName>
        <fullName evidence="4">Outer membrane protein beta-barrel domain-containing protein</fullName>
    </recommendedName>
</protein>
<dbReference type="OrthoDB" id="947757at2"/>
<gene>
    <name evidence="2" type="ORF">EHT25_06195</name>
</gene>
<feature type="chain" id="PRO_5017934816" description="Outer membrane protein beta-barrel domain-containing protein" evidence="1">
    <location>
        <begin position="24"/>
        <end position="249"/>
    </location>
</feature>
<keyword evidence="1" id="KW-0732">Signal</keyword>